<dbReference type="Proteomes" id="UP001501352">
    <property type="component" value="Unassembled WGS sequence"/>
</dbReference>
<dbReference type="RefSeq" id="WP_343789347.1">
    <property type="nucleotide sequence ID" value="NZ_BAAAGA010000001.1"/>
</dbReference>
<keyword evidence="1" id="KW-0732">Signal</keyword>
<sequence>MRFAILATAALMLAACQPQAADPEVSIPRPTVTRELQNATPAECATAGGTMRPVGRAQTMQCVVAYADAGKRCTTGSDCQGDCRVETAPFPEAGANAVGRCQADSQPFGCHARVENGKATPAICID</sequence>
<evidence type="ECO:0000313" key="2">
    <source>
        <dbReference type="EMBL" id="GAA0611673.1"/>
    </source>
</evidence>
<organism evidence="2 3">
    <name type="scientific">Brevundimonas kwangchunensis</name>
    <dbReference type="NCBI Taxonomy" id="322163"/>
    <lineage>
        <taxon>Bacteria</taxon>
        <taxon>Pseudomonadati</taxon>
        <taxon>Pseudomonadota</taxon>
        <taxon>Alphaproteobacteria</taxon>
        <taxon>Caulobacterales</taxon>
        <taxon>Caulobacteraceae</taxon>
        <taxon>Brevundimonas</taxon>
    </lineage>
</organism>
<dbReference type="PROSITE" id="PS51257">
    <property type="entry name" value="PROKAR_LIPOPROTEIN"/>
    <property type="match status" value="1"/>
</dbReference>
<proteinExistence type="predicted"/>
<gene>
    <name evidence="2" type="ORF">GCM10009422_03210</name>
</gene>
<name>A0ABN1GIA8_9CAUL</name>
<evidence type="ECO:0000256" key="1">
    <source>
        <dbReference type="SAM" id="SignalP"/>
    </source>
</evidence>
<feature type="signal peptide" evidence="1">
    <location>
        <begin position="1"/>
        <end position="20"/>
    </location>
</feature>
<keyword evidence="3" id="KW-1185">Reference proteome</keyword>
<dbReference type="EMBL" id="BAAAGA010000001">
    <property type="protein sequence ID" value="GAA0611673.1"/>
    <property type="molecule type" value="Genomic_DNA"/>
</dbReference>
<reference evidence="2 3" key="1">
    <citation type="journal article" date="2019" name="Int. J. Syst. Evol. Microbiol.">
        <title>The Global Catalogue of Microorganisms (GCM) 10K type strain sequencing project: providing services to taxonomists for standard genome sequencing and annotation.</title>
        <authorList>
            <consortium name="The Broad Institute Genomics Platform"/>
            <consortium name="The Broad Institute Genome Sequencing Center for Infectious Disease"/>
            <person name="Wu L."/>
            <person name="Ma J."/>
        </authorList>
    </citation>
    <scope>NUCLEOTIDE SEQUENCE [LARGE SCALE GENOMIC DNA]</scope>
    <source>
        <strain evidence="2 3">JCM 12928</strain>
    </source>
</reference>
<accession>A0ABN1GIA8</accession>
<comment type="caution">
    <text evidence="2">The sequence shown here is derived from an EMBL/GenBank/DDBJ whole genome shotgun (WGS) entry which is preliminary data.</text>
</comment>
<evidence type="ECO:0008006" key="4">
    <source>
        <dbReference type="Google" id="ProtNLM"/>
    </source>
</evidence>
<feature type="chain" id="PRO_5045705189" description="Secreted protein" evidence="1">
    <location>
        <begin position="21"/>
        <end position="126"/>
    </location>
</feature>
<evidence type="ECO:0000313" key="3">
    <source>
        <dbReference type="Proteomes" id="UP001501352"/>
    </source>
</evidence>
<protein>
    <recommendedName>
        <fullName evidence="4">Secreted protein</fullName>
    </recommendedName>
</protein>